<organism evidence="2 3">
    <name type="scientific">Nocardiopsis endophytica</name>
    <dbReference type="NCBI Taxonomy" id="3018445"/>
    <lineage>
        <taxon>Bacteria</taxon>
        <taxon>Bacillati</taxon>
        <taxon>Actinomycetota</taxon>
        <taxon>Actinomycetes</taxon>
        <taxon>Streptosporangiales</taxon>
        <taxon>Nocardiopsidaceae</taxon>
        <taxon>Nocardiopsis</taxon>
    </lineage>
</organism>
<dbReference type="EMBL" id="JAQFWQ010000047">
    <property type="protein sequence ID" value="MDA2812333.1"/>
    <property type="molecule type" value="Genomic_DNA"/>
</dbReference>
<keyword evidence="3" id="KW-1185">Reference proteome</keyword>
<dbReference type="InterPro" id="IPR036465">
    <property type="entry name" value="vWFA_dom_sf"/>
</dbReference>
<feature type="domain" description="VWFA" evidence="1">
    <location>
        <begin position="360"/>
        <end position="552"/>
    </location>
</feature>
<dbReference type="Proteomes" id="UP001527866">
    <property type="component" value="Unassembled WGS sequence"/>
</dbReference>
<evidence type="ECO:0000313" key="2">
    <source>
        <dbReference type="EMBL" id="MDA2812333.1"/>
    </source>
</evidence>
<dbReference type="Pfam" id="PF13531">
    <property type="entry name" value="SBP_bac_11"/>
    <property type="match status" value="1"/>
</dbReference>
<dbReference type="PROSITE" id="PS50234">
    <property type="entry name" value="VWFA"/>
    <property type="match status" value="1"/>
</dbReference>
<dbReference type="CDD" id="cd00198">
    <property type="entry name" value="vWFA"/>
    <property type="match status" value="1"/>
</dbReference>
<reference evidence="2 3" key="1">
    <citation type="submission" date="2023-01" db="EMBL/GenBank/DDBJ databases">
        <title>Draft genome sequence of Nocardiopsis sp. RSe5-2 isolated from halophytes.</title>
        <authorList>
            <person name="Duangmal K."/>
            <person name="Chantavorakit T."/>
        </authorList>
    </citation>
    <scope>NUCLEOTIDE SEQUENCE [LARGE SCALE GENOMIC DNA]</scope>
    <source>
        <strain evidence="2 3">RSe5-2</strain>
    </source>
</reference>
<comment type="caution">
    <text evidence="2">The sequence shown here is derived from an EMBL/GenBank/DDBJ whole genome shotgun (WGS) entry which is preliminary data.</text>
</comment>
<sequence>MAGTGRPASGSSFAAAATAAAVLAAASGCGWGDGGSGGSGELRVLAGSELADMEPLLERAAEETGVTVTMEYTGTLDGVEQVVGGGTEGRYDAVWFSSNRYLNLYPEAREALRQETPVMASPVVLGVSEHKARGLGWEVSKGGAVTGVSWSGIADAVNAGDLDYAMTGPAASNSGFSALVGVAAALADTGAALEPSDIDGVTDELQGFFAGQTFTAGSSGWLAEEYADRVREPEGRPAPDAMINYESVLMSLEDEGIPGGLLPVHPTDGAVTADYPLSLLESASDGAAADYDAVVEHLLSPEVQREIAADTHRRPMERDALPEDARGAFPELPELPFPATAESADALIAAYYDRIRKPARTVYVLDVSSSMAGDRIEGLRSAMHTLTGGDADSIPGRFQRFYGRERVTVLPFSSSVHAPESFEVPEEEPDGVLTSIRDHVDALRPEGGTAGYDALDEAYALLEDEDGEDTDGAFTSIVLMTDGRINEGMSFDDLAEAHADLPDELRSVPVFPVVFGESDPEEMEDLAALTGGRAFNAQGDGGASLDEAFREIRGYQ</sequence>
<name>A0ABT4U5V6_9ACTN</name>
<dbReference type="PROSITE" id="PS51257">
    <property type="entry name" value="PROKAR_LIPOPROTEIN"/>
    <property type="match status" value="1"/>
</dbReference>
<evidence type="ECO:0000313" key="3">
    <source>
        <dbReference type="Proteomes" id="UP001527866"/>
    </source>
</evidence>
<dbReference type="RefSeq" id="WP_270686867.1">
    <property type="nucleotide sequence ID" value="NZ_JAQFWQ010000047.1"/>
</dbReference>
<accession>A0ABT4U5V6</accession>
<dbReference type="Pfam" id="PF00092">
    <property type="entry name" value="VWA"/>
    <property type="match status" value="1"/>
</dbReference>
<dbReference type="SUPFAM" id="SSF53300">
    <property type="entry name" value="vWA-like"/>
    <property type="match status" value="1"/>
</dbReference>
<proteinExistence type="predicted"/>
<dbReference type="Gene3D" id="3.40.50.410">
    <property type="entry name" value="von Willebrand factor, type A domain"/>
    <property type="match status" value="1"/>
</dbReference>
<protein>
    <submittedName>
        <fullName evidence="2">VWA domain-containing protein</fullName>
    </submittedName>
</protein>
<dbReference type="SMART" id="SM00327">
    <property type="entry name" value="VWA"/>
    <property type="match status" value="1"/>
</dbReference>
<dbReference type="SUPFAM" id="SSF53850">
    <property type="entry name" value="Periplasmic binding protein-like II"/>
    <property type="match status" value="1"/>
</dbReference>
<gene>
    <name evidence="2" type="ORF">O4J56_16955</name>
</gene>
<dbReference type="InterPro" id="IPR002035">
    <property type="entry name" value="VWF_A"/>
</dbReference>
<evidence type="ECO:0000259" key="1">
    <source>
        <dbReference type="PROSITE" id="PS50234"/>
    </source>
</evidence>